<dbReference type="eggNOG" id="COG4988">
    <property type="taxonomic scope" value="Bacteria"/>
</dbReference>
<protein>
    <submittedName>
        <fullName evidence="10">ABC transporter permease</fullName>
    </submittedName>
</protein>
<dbReference type="Proteomes" id="UP000029579">
    <property type="component" value="Unassembled WGS sequence"/>
</dbReference>
<keyword evidence="2 7" id="KW-0812">Transmembrane</keyword>
<accession>A0A095Z653</accession>
<evidence type="ECO:0000256" key="1">
    <source>
        <dbReference type="ARBA" id="ARBA00004651"/>
    </source>
</evidence>
<feature type="transmembrane region" description="Helical" evidence="7">
    <location>
        <begin position="22"/>
        <end position="43"/>
    </location>
</feature>
<feature type="domain" description="ABC transmembrane type-1" evidence="9">
    <location>
        <begin position="21"/>
        <end position="301"/>
    </location>
</feature>
<dbReference type="GO" id="GO:0016887">
    <property type="term" value="F:ATP hydrolysis activity"/>
    <property type="evidence" value="ECO:0007669"/>
    <property type="project" value="InterPro"/>
</dbReference>
<dbReference type="InterPro" id="IPR017871">
    <property type="entry name" value="ABC_transporter-like_CS"/>
</dbReference>
<dbReference type="PROSITE" id="PS00211">
    <property type="entry name" value="ABC_TRANSPORTER_1"/>
    <property type="match status" value="1"/>
</dbReference>
<evidence type="ECO:0000313" key="10">
    <source>
        <dbReference type="EMBL" id="KGF03969.1"/>
    </source>
</evidence>
<dbReference type="InterPro" id="IPR003593">
    <property type="entry name" value="AAA+_ATPase"/>
</dbReference>
<dbReference type="SMART" id="SM00382">
    <property type="entry name" value="AAA"/>
    <property type="match status" value="1"/>
</dbReference>
<keyword evidence="6 7" id="KW-0472">Membrane</keyword>
<dbReference type="InterPro" id="IPR027417">
    <property type="entry name" value="P-loop_NTPase"/>
</dbReference>
<name>A0A095Z653_9FIRM</name>
<evidence type="ECO:0000256" key="6">
    <source>
        <dbReference type="ARBA" id="ARBA00023136"/>
    </source>
</evidence>
<dbReference type="GO" id="GO:0005524">
    <property type="term" value="F:ATP binding"/>
    <property type="evidence" value="ECO:0007669"/>
    <property type="project" value="UniProtKB-KW"/>
</dbReference>
<dbReference type="Pfam" id="PF00005">
    <property type="entry name" value="ABC_tran"/>
    <property type="match status" value="1"/>
</dbReference>
<dbReference type="PANTHER" id="PTHR24221">
    <property type="entry name" value="ATP-BINDING CASSETTE SUB-FAMILY B"/>
    <property type="match status" value="1"/>
</dbReference>
<evidence type="ECO:0000256" key="3">
    <source>
        <dbReference type="ARBA" id="ARBA00022741"/>
    </source>
</evidence>
<gene>
    <name evidence="10" type="ORF">HMPREF1630_05880</name>
</gene>
<dbReference type="OrthoDB" id="9762778at2"/>
<dbReference type="GO" id="GO:0034040">
    <property type="term" value="F:ATPase-coupled lipid transmembrane transporter activity"/>
    <property type="evidence" value="ECO:0007669"/>
    <property type="project" value="TreeGrafter"/>
</dbReference>
<dbReference type="EMBL" id="JRMW01000035">
    <property type="protein sequence ID" value="KGF03969.1"/>
    <property type="molecule type" value="Genomic_DNA"/>
</dbReference>
<dbReference type="SUPFAM" id="SSF52540">
    <property type="entry name" value="P-loop containing nucleoside triphosphate hydrolases"/>
    <property type="match status" value="1"/>
</dbReference>
<dbReference type="GO" id="GO:0005886">
    <property type="term" value="C:plasma membrane"/>
    <property type="evidence" value="ECO:0007669"/>
    <property type="project" value="UniProtKB-SubCell"/>
</dbReference>
<sequence>MVNKKLVAILQGSKKYLYLNLFFRYLALFMQIGIVCIFGEVMSKVFGQKIGEISLVRIVIYGLLFLSIKLFCQYMVTRISFSSTKFIKEKMRRIIFAKLMDDRIGFEEKLPTSAILQLAVEGVDQLEIYFTSYLPQLYYSLTSALILFALIAYISINAAITLLICLPLIPVSIILIQKIAKKLLGSYWTSYMSLADIFLENLEGLNELKSYGADSYRQDLMDSFAEKFRKATMRVLVMQLNSTSVMDIIAYGGAAAGIGVALMEFSQRDINIFGLVFISLLAAEFFLPLRLLGSYFHIAMNGIAASNKLMVLIDSYDRNLGGETLGGENIQVNFDQLGFSYDGDRQILDGIDLEIKTGNLISLVGLSGSGKSTIAKLIKNPGLTYEGKILINGLEKNAYDPTSLNKKIINVDFDGRLFKGSLRENLKIAGKDITDEKMLDALKKVNLYDFFMGEDGLDTEILENASNISGGQRQRLVLARAFLSGGLLYIFDEATSNIDGPNEAQIMEIIQKLAKEKAVLIISHKLINLVNSDRIYFLENGKIQDSGSHAYLYEKCEAYKNIFDKQEELCSYAKGVGYEK</sequence>
<dbReference type="Gene3D" id="3.40.50.300">
    <property type="entry name" value="P-loop containing nucleotide triphosphate hydrolases"/>
    <property type="match status" value="1"/>
</dbReference>
<dbReference type="RefSeq" id="WP_037327926.1">
    <property type="nucleotide sequence ID" value="NZ_JRMW01000035.1"/>
</dbReference>
<organism evidence="10 11">
    <name type="scientific">Anaerococcus lactolyticus S7-1-13</name>
    <dbReference type="NCBI Taxonomy" id="1284686"/>
    <lineage>
        <taxon>Bacteria</taxon>
        <taxon>Bacillati</taxon>
        <taxon>Bacillota</taxon>
        <taxon>Tissierellia</taxon>
        <taxon>Tissierellales</taxon>
        <taxon>Peptoniphilaceae</taxon>
        <taxon>Anaerococcus</taxon>
    </lineage>
</organism>
<dbReference type="Pfam" id="PF00664">
    <property type="entry name" value="ABC_membrane"/>
    <property type="match status" value="1"/>
</dbReference>
<dbReference type="InterPro" id="IPR011527">
    <property type="entry name" value="ABC1_TM_dom"/>
</dbReference>
<dbReference type="InterPro" id="IPR039421">
    <property type="entry name" value="Type_1_exporter"/>
</dbReference>
<evidence type="ECO:0000256" key="7">
    <source>
        <dbReference type="SAM" id="Phobius"/>
    </source>
</evidence>
<keyword evidence="3" id="KW-0547">Nucleotide-binding</keyword>
<dbReference type="Gene3D" id="1.20.1560.10">
    <property type="entry name" value="ABC transporter type 1, transmembrane domain"/>
    <property type="match status" value="1"/>
</dbReference>
<feature type="transmembrane region" description="Helical" evidence="7">
    <location>
        <begin position="248"/>
        <end position="266"/>
    </location>
</feature>
<evidence type="ECO:0000259" key="9">
    <source>
        <dbReference type="PROSITE" id="PS50929"/>
    </source>
</evidence>
<dbReference type="PANTHER" id="PTHR24221:SF654">
    <property type="entry name" value="ATP-BINDING CASSETTE SUB-FAMILY B MEMBER 6"/>
    <property type="match status" value="1"/>
</dbReference>
<feature type="transmembrane region" description="Helical" evidence="7">
    <location>
        <begin position="144"/>
        <end position="176"/>
    </location>
</feature>
<comment type="subcellular location">
    <subcellularLocation>
        <location evidence="1">Cell membrane</location>
        <topology evidence="1">Multi-pass membrane protein</topology>
    </subcellularLocation>
</comment>
<dbReference type="PROSITE" id="PS50929">
    <property type="entry name" value="ABC_TM1F"/>
    <property type="match status" value="1"/>
</dbReference>
<reference evidence="10 11" key="1">
    <citation type="submission" date="2014-07" db="EMBL/GenBank/DDBJ databases">
        <authorList>
            <person name="McCorrison J."/>
            <person name="Sanka R."/>
            <person name="Torralba M."/>
            <person name="Gillis M."/>
            <person name="Haft D.H."/>
            <person name="Methe B."/>
            <person name="Sutton G."/>
            <person name="Nelson K.E."/>
        </authorList>
    </citation>
    <scope>NUCLEOTIDE SEQUENCE [LARGE SCALE GENOMIC DNA]</scope>
    <source>
        <strain evidence="10 11">S7-1-13</strain>
    </source>
</reference>
<dbReference type="PROSITE" id="PS50893">
    <property type="entry name" value="ABC_TRANSPORTER_2"/>
    <property type="match status" value="1"/>
</dbReference>
<evidence type="ECO:0000256" key="4">
    <source>
        <dbReference type="ARBA" id="ARBA00022840"/>
    </source>
</evidence>
<comment type="caution">
    <text evidence="10">The sequence shown here is derived from an EMBL/GenBank/DDBJ whole genome shotgun (WGS) entry which is preliminary data.</text>
</comment>
<dbReference type="GO" id="GO:0140359">
    <property type="term" value="F:ABC-type transporter activity"/>
    <property type="evidence" value="ECO:0007669"/>
    <property type="project" value="InterPro"/>
</dbReference>
<dbReference type="SUPFAM" id="SSF90123">
    <property type="entry name" value="ABC transporter transmembrane region"/>
    <property type="match status" value="1"/>
</dbReference>
<evidence type="ECO:0000259" key="8">
    <source>
        <dbReference type="PROSITE" id="PS50893"/>
    </source>
</evidence>
<feature type="transmembrane region" description="Helical" evidence="7">
    <location>
        <begin position="55"/>
        <end position="76"/>
    </location>
</feature>
<evidence type="ECO:0000256" key="5">
    <source>
        <dbReference type="ARBA" id="ARBA00022989"/>
    </source>
</evidence>
<evidence type="ECO:0000256" key="2">
    <source>
        <dbReference type="ARBA" id="ARBA00022692"/>
    </source>
</evidence>
<dbReference type="InterPro" id="IPR036640">
    <property type="entry name" value="ABC1_TM_sf"/>
</dbReference>
<feature type="domain" description="ABC transporter" evidence="8">
    <location>
        <begin position="332"/>
        <end position="565"/>
    </location>
</feature>
<dbReference type="InterPro" id="IPR003439">
    <property type="entry name" value="ABC_transporter-like_ATP-bd"/>
</dbReference>
<feature type="transmembrane region" description="Helical" evidence="7">
    <location>
        <begin position="272"/>
        <end position="292"/>
    </location>
</feature>
<keyword evidence="4" id="KW-0067">ATP-binding</keyword>
<proteinExistence type="predicted"/>
<evidence type="ECO:0000313" key="11">
    <source>
        <dbReference type="Proteomes" id="UP000029579"/>
    </source>
</evidence>
<dbReference type="AlphaFoldDB" id="A0A095Z653"/>
<keyword evidence="5 7" id="KW-1133">Transmembrane helix</keyword>